<dbReference type="KEGG" id="dgg:DGI_3364"/>
<feature type="active site" description="Proton acceptor" evidence="2">
    <location>
        <position position="329"/>
    </location>
</feature>
<gene>
    <name evidence="4" type="ORF">DGI_3364</name>
</gene>
<evidence type="ECO:0000313" key="5">
    <source>
        <dbReference type="Proteomes" id="UP000016587"/>
    </source>
</evidence>
<protein>
    <recommendedName>
        <fullName evidence="3">PNPLA domain-containing protein</fullName>
    </recommendedName>
</protein>
<feature type="active site" description="Nucleophile" evidence="2">
    <location>
        <position position="76"/>
    </location>
</feature>
<evidence type="ECO:0000313" key="4">
    <source>
        <dbReference type="EMBL" id="AGW15054.1"/>
    </source>
</evidence>
<sequence length="595" mass="64330">MCEQYSVDPGDPEPQTYELGLVMGGTVSAGAYTAGVVDFLLEALEEWTTAQRERNTSGTLVVPDHHVLLRIATGASGGGVNAVILAKTLPYTFPHMTLATAHLTQSGNPFYDVWVNQLDVAGMADVSDLSPALPVKSLLNAKPLEKAGDDLIRFTGQGLTPGLRKAFIQDPFEVVLTLTNLVGTPYATEFSGPLIAEAVPEKFFVDHADYVRFAVGLDPRVTPTRPRPECGDAFAVVPKIGNGITSDWLHEIDWQGVVPYTLATGAFPGGFPASGIRNRPSVHYAYRPVITHVPGPGGELLPTVRLLQPVWDKIGGKMASAKRSFMAVDGGTLNNHPIALARTALSGLLGRNPRDGKTANRGVLLVDPFVGGFAFSDGLEEGMRPNLGKTLGALRRQACFSTSDIQLALQEEVYSRFVIYPQRQTRSHRVAIGDQALATAGLGAFLGFLSREFRMHDFFLGRRNCWEYLQKHLVLHKANPVFTDAYRSGDIPGFAPDKTDDTLPVIPLVGSAKNEPAMPPFPGKSAVDRGALKKMVRYRTTRFVDLALDDLVELDALGRFFVGLLGKSIAGGRLADAAMTAIDKALEELEEKRAL</sequence>
<dbReference type="EMBL" id="CP006585">
    <property type="protein sequence ID" value="AGW15054.1"/>
    <property type="molecule type" value="Genomic_DNA"/>
</dbReference>
<feature type="domain" description="PNPLA" evidence="3">
    <location>
        <begin position="21"/>
        <end position="342"/>
    </location>
</feature>
<keyword evidence="1 2" id="KW-0443">Lipid metabolism</keyword>
<dbReference type="GO" id="GO:0016787">
    <property type="term" value="F:hydrolase activity"/>
    <property type="evidence" value="ECO:0007669"/>
    <property type="project" value="UniProtKB-UniRule"/>
</dbReference>
<dbReference type="GO" id="GO:0016042">
    <property type="term" value="P:lipid catabolic process"/>
    <property type="evidence" value="ECO:0007669"/>
    <property type="project" value="UniProtKB-UniRule"/>
</dbReference>
<feature type="short sequence motif" description="GXSXG" evidence="2">
    <location>
        <begin position="74"/>
        <end position="78"/>
    </location>
</feature>
<comment type="caution">
    <text evidence="2">Lacks conserved residue(s) required for the propagation of feature annotation.</text>
</comment>
<feature type="short sequence motif" description="DGA/G" evidence="2">
    <location>
        <begin position="329"/>
        <end position="331"/>
    </location>
</feature>
<dbReference type="InterPro" id="IPR002641">
    <property type="entry name" value="PNPLA_dom"/>
</dbReference>
<evidence type="ECO:0000259" key="3">
    <source>
        <dbReference type="PROSITE" id="PS51635"/>
    </source>
</evidence>
<dbReference type="AlphaFoldDB" id="T2GFU5"/>
<dbReference type="PROSITE" id="PS51635">
    <property type="entry name" value="PNPLA"/>
    <property type="match status" value="1"/>
</dbReference>
<proteinExistence type="predicted"/>
<accession>T2GFU5</accession>
<keyword evidence="2" id="KW-0378">Hydrolase</keyword>
<name>T2GFU5_MEGG1</name>
<evidence type="ECO:0000256" key="2">
    <source>
        <dbReference type="PROSITE-ProRule" id="PRU01161"/>
    </source>
</evidence>
<keyword evidence="5" id="KW-1185">Reference proteome</keyword>
<dbReference type="InterPro" id="IPR016035">
    <property type="entry name" value="Acyl_Trfase/lysoPLipase"/>
</dbReference>
<organism evidence="4 5">
    <name type="scientific">Megalodesulfovibrio gigas (strain ATCC 19364 / DSM 1382 / NCIMB 9332 / VKM B-1759)</name>
    <name type="common">Desulfovibrio gigas</name>
    <dbReference type="NCBI Taxonomy" id="1121448"/>
    <lineage>
        <taxon>Bacteria</taxon>
        <taxon>Pseudomonadati</taxon>
        <taxon>Thermodesulfobacteriota</taxon>
        <taxon>Desulfovibrionia</taxon>
        <taxon>Desulfovibrionales</taxon>
        <taxon>Desulfovibrionaceae</taxon>
        <taxon>Megalodesulfovibrio</taxon>
    </lineage>
</organism>
<dbReference type="HOGENOM" id="CLU_021032_0_0_7"/>
<reference evidence="5" key="2">
    <citation type="submission" date="2013-07" db="EMBL/GenBank/DDBJ databases">
        <authorList>
            <person name="Morais-Silva F.O."/>
            <person name="Rezende A.M."/>
            <person name="Pimentel C."/>
            <person name="Resende D.M."/>
            <person name="Santos C.I."/>
            <person name="Clemente C."/>
            <person name="de Oliveira L.M."/>
            <person name="da Silva S.M."/>
            <person name="Costa D.A."/>
            <person name="Varela-Raposo A."/>
            <person name="Horacio E.C.A."/>
            <person name="Matos M."/>
            <person name="Flores O."/>
            <person name="Ruiz J.C."/>
            <person name="Rodrigues-Pousada C."/>
        </authorList>
    </citation>
    <scope>NUCLEOTIDE SEQUENCE [LARGE SCALE GENOMIC DNA]</scope>
    <source>
        <strain evidence="5">ATCC 19364 / DSM 1382 / NCIMB 9332 / VKM B-1759</strain>
    </source>
</reference>
<reference evidence="4 5" key="1">
    <citation type="journal article" date="2013" name="J. Bacteriol.">
        <title>Roles of HynAB and Ech, the only two hydrogenases found in the model sulfate reducer Desulfovibrio gigas.</title>
        <authorList>
            <person name="Morais-Silva F.O."/>
            <person name="Santos C.I."/>
            <person name="Rodrigues R."/>
            <person name="Pereira I.A."/>
            <person name="Rodrigues-Pousada C."/>
        </authorList>
    </citation>
    <scope>NUCLEOTIDE SEQUENCE [LARGE SCALE GENOMIC DNA]</scope>
    <source>
        <strain evidence="5">ATCC 19364 / DSM 1382 / NCIMB 9332 / VKM B-1759</strain>
    </source>
</reference>
<dbReference type="PATRIC" id="fig|1121448.10.peg.3319"/>
<dbReference type="eggNOG" id="COG1752">
    <property type="taxonomic scope" value="Bacteria"/>
</dbReference>
<dbReference type="SUPFAM" id="SSF52151">
    <property type="entry name" value="FabD/lysophospholipase-like"/>
    <property type="match status" value="1"/>
</dbReference>
<dbReference type="STRING" id="1121448.DGI_3364"/>
<evidence type="ECO:0000256" key="1">
    <source>
        <dbReference type="ARBA" id="ARBA00023098"/>
    </source>
</evidence>
<keyword evidence="2" id="KW-0442">Lipid degradation</keyword>
<dbReference type="Proteomes" id="UP000016587">
    <property type="component" value="Chromosome"/>
</dbReference>